<keyword evidence="2" id="KW-1185">Reference proteome</keyword>
<dbReference type="EMBL" id="JACHOO010000002">
    <property type="protein sequence ID" value="MBB5751884.1"/>
    <property type="molecule type" value="Genomic_DNA"/>
</dbReference>
<protein>
    <recommendedName>
        <fullName evidence="3">Exostosin GT47 domain-containing protein</fullName>
    </recommendedName>
</protein>
<evidence type="ECO:0008006" key="3">
    <source>
        <dbReference type="Google" id="ProtNLM"/>
    </source>
</evidence>
<organism evidence="1 2">
    <name type="scientific">Prosthecomicrobium pneumaticum</name>
    <dbReference type="NCBI Taxonomy" id="81895"/>
    <lineage>
        <taxon>Bacteria</taxon>
        <taxon>Pseudomonadati</taxon>
        <taxon>Pseudomonadota</taxon>
        <taxon>Alphaproteobacteria</taxon>
        <taxon>Hyphomicrobiales</taxon>
        <taxon>Kaistiaceae</taxon>
        <taxon>Prosthecomicrobium</taxon>
    </lineage>
</organism>
<proteinExistence type="predicted"/>
<reference evidence="1 2" key="1">
    <citation type="submission" date="2020-08" db="EMBL/GenBank/DDBJ databases">
        <title>Genomic Encyclopedia of Type Strains, Phase IV (KMG-IV): sequencing the most valuable type-strain genomes for metagenomic binning, comparative biology and taxonomic classification.</title>
        <authorList>
            <person name="Goeker M."/>
        </authorList>
    </citation>
    <scope>NUCLEOTIDE SEQUENCE [LARGE SCALE GENOMIC DNA]</scope>
    <source>
        <strain evidence="1 2">DSM 16268</strain>
    </source>
</reference>
<comment type="caution">
    <text evidence="1">The sequence shown here is derived from an EMBL/GenBank/DDBJ whole genome shotgun (WGS) entry which is preliminary data.</text>
</comment>
<dbReference type="AlphaFoldDB" id="A0A7W9CUH9"/>
<sequence>MLLSMSPSDISIFPGNVHLRSEYDFELLCEKRFLSAMFSELANIMKAEFARFHFVICSGGSGDDLEIETPAETTVVIVISDEHARVPLGLCSRTRLVFKSYLPGEGLTKNLYSFPLGYVESTASSLEKLSAGARPIRVFFSGNLNGQREPLLRALGTPMWCPRLLPAAVVRSIHPSLDYSGAFRNSYVKFTSGFRQGLSGEDYGAMLERSKIVICPPGFYSVETFRHFEAMRAGCVVVTAPLPPLYFYEGAPHMVLHSWKDLKSRINGLLGNAEALQERQNLTLEWWRARCSEQATARRIAAALAT</sequence>
<dbReference type="Proteomes" id="UP000523821">
    <property type="component" value="Unassembled WGS sequence"/>
</dbReference>
<name>A0A7W9CUH9_9HYPH</name>
<evidence type="ECO:0000313" key="1">
    <source>
        <dbReference type="EMBL" id="MBB5751884.1"/>
    </source>
</evidence>
<dbReference type="RefSeq" id="WP_183853056.1">
    <property type="nucleotide sequence ID" value="NZ_JACHOO010000002.1"/>
</dbReference>
<accession>A0A7W9CUH9</accession>
<evidence type="ECO:0000313" key="2">
    <source>
        <dbReference type="Proteomes" id="UP000523821"/>
    </source>
</evidence>
<gene>
    <name evidence="1" type="ORF">GGQ63_000936</name>
</gene>